<dbReference type="Proteomes" id="UP000468735">
    <property type="component" value="Unassembled WGS sequence"/>
</dbReference>
<name>A0A6H9Z0N5_9ACTN</name>
<keyword evidence="2" id="KW-0521">NADP</keyword>
<dbReference type="InterPro" id="IPR024072">
    <property type="entry name" value="DHFR-like_dom_sf"/>
</dbReference>
<keyword evidence="6" id="KW-1185">Reference proteome</keyword>
<evidence type="ECO:0000256" key="1">
    <source>
        <dbReference type="ARBA" id="ARBA00005104"/>
    </source>
</evidence>
<organism evidence="5 6">
    <name type="scientific">Actinomadura rudentiformis</name>
    <dbReference type="NCBI Taxonomy" id="359158"/>
    <lineage>
        <taxon>Bacteria</taxon>
        <taxon>Bacillati</taxon>
        <taxon>Actinomycetota</taxon>
        <taxon>Actinomycetes</taxon>
        <taxon>Streptosporangiales</taxon>
        <taxon>Thermomonosporaceae</taxon>
        <taxon>Actinomadura</taxon>
    </lineage>
</organism>
<dbReference type="InterPro" id="IPR002734">
    <property type="entry name" value="RibDG_C"/>
</dbReference>
<dbReference type="AlphaFoldDB" id="A0A6H9Z0N5"/>
<dbReference type="SUPFAM" id="SSF53597">
    <property type="entry name" value="Dihydrofolate reductase-like"/>
    <property type="match status" value="1"/>
</dbReference>
<dbReference type="PANTHER" id="PTHR38011:SF7">
    <property type="entry name" value="2,5-DIAMINO-6-RIBOSYLAMINO-4(3H)-PYRIMIDINONE 5'-PHOSPHATE REDUCTASE"/>
    <property type="match status" value="1"/>
</dbReference>
<evidence type="ECO:0000256" key="2">
    <source>
        <dbReference type="ARBA" id="ARBA00022857"/>
    </source>
</evidence>
<evidence type="ECO:0000259" key="4">
    <source>
        <dbReference type="Pfam" id="PF01872"/>
    </source>
</evidence>
<dbReference type="Pfam" id="PF01872">
    <property type="entry name" value="RibD_C"/>
    <property type="match status" value="1"/>
</dbReference>
<sequence>MSPITTGTPSGRPYVVVHVAVSLDGSTTGFQPNIGLFYELAARWDEDVTLTGADTILAQEEALANAPRPGPAEDGPLLIVVDGQGRVRGWDALREAGHWSDVLALHAEKTPPRPPGRAVRELVIGRERVDLNAALTSINDLGGVNVVRVDSGGALTGALLQGSLIDEVSLLVHPLLAGSEERKPWYGTQSLTTKRLERIASQTFDDGIVWLRYRLRK</sequence>
<dbReference type="GO" id="GO:0008703">
    <property type="term" value="F:5-amino-6-(5-phosphoribosylamino)uracil reductase activity"/>
    <property type="evidence" value="ECO:0007669"/>
    <property type="project" value="InterPro"/>
</dbReference>
<evidence type="ECO:0000256" key="3">
    <source>
        <dbReference type="ARBA" id="ARBA00023002"/>
    </source>
</evidence>
<dbReference type="EMBL" id="WBMT01000001">
    <property type="protein sequence ID" value="KAB2352730.1"/>
    <property type="molecule type" value="Genomic_DNA"/>
</dbReference>
<dbReference type="GO" id="GO:0009231">
    <property type="term" value="P:riboflavin biosynthetic process"/>
    <property type="evidence" value="ECO:0007669"/>
    <property type="project" value="InterPro"/>
</dbReference>
<comment type="caution">
    <text evidence="5">The sequence shown here is derived from an EMBL/GenBank/DDBJ whole genome shotgun (WGS) entry which is preliminary data.</text>
</comment>
<gene>
    <name evidence="5" type="ORF">F8566_00010</name>
</gene>
<dbReference type="Gene3D" id="3.40.430.10">
    <property type="entry name" value="Dihydrofolate Reductase, subunit A"/>
    <property type="match status" value="1"/>
</dbReference>
<keyword evidence="3" id="KW-0560">Oxidoreductase</keyword>
<evidence type="ECO:0000313" key="6">
    <source>
        <dbReference type="Proteomes" id="UP000468735"/>
    </source>
</evidence>
<comment type="pathway">
    <text evidence="1">Cofactor biosynthesis; riboflavin biosynthesis.</text>
</comment>
<protein>
    <submittedName>
        <fullName evidence="5">RibD family protein</fullName>
    </submittedName>
</protein>
<reference evidence="5 6" key="1">
    <citation type="submission" date="2019-09" db="EMBL/GenBank/DDBJ databases">
        <title>Actinomadura physcomitrii sp. nov., a novel actinomycete isolated from moss [Physcomitrium sphaericum (Ludw) Fuernr].</title>
        <authorList>
            <person name="Zhuang X."/>
            <person name="Liu C."/>
        </authorList>
    </citation>
    <scope>NUCLEOTIDE SEQUENCE [LARGE SCALE GENOMIC DNA]</scope>
    <source>
        <strain evidence="5 6">HMC1</strain>
    </source>
</reference>
<proteinExistence type="predicted"/>
<evidence type="ECO:0000313" key="5">
    <source>
        <dbReference type="EMBL" id="KAB2352730.1"/>
    </source>
</evidence>
<dbReference type="PANTHER" id="PTHR38011">
    <property type="entry name" value="DIHYDROFOLATE REDUCTASE FAMILY PROTEIN (AFU_ORTHOLOGUE AFUA_8G06820)"/>
    <property type="match status" value="1"/>
</dbReference>
<feature type="domain" description="Bacterial bifunctional deaminase-reductase C-terminal" evidence="4">
    <location>
        <begin position="13"/>
        <end position="209"/>
    </location>
</feature>
<dbReference type="InterPro" id="IPR050765">
    <property type="entry name" value="Riboflavin_Biosynth_HTPR"/>
</dbReference>
<dbReference type="OrthoDB" id="3825908at2"/>
<accession>A0A6H9Z0N5</accession>